<evidence type="ECO:0000256" key="1">
    <source>
        <dbReference type="ARBA" id="ARBA00022722"/>
    </source>
</evidence>
<dbReference type="RefSeq" id="WP_166247315.1">
    <property type="nucleotide sequence ID" value="NZ_CP049616.1"/>
</dbReference>
<comment type="catalytic activity">
    <reaction evidence="5">
        <text>Endonucleolytic cleavage of DNA to give specific double-stranded fragments with terminal 5'-phosphates.</text>
        <dbReference type="EC" id="3.1.21.4"/>
    </reaction>
</comment>
<dbReference type="Pfam" id="PF09520">
    <property type="entry name" value="RE_TdeIII"/>
    <property type="match status" value="1"/>
</dbReference>
<dbReference type="EC" id="3.1.21.4" evidence="6"/>
<sequence>MEDYTKQEISELLKDIVLNAAKRTKANLETDLKPFHTALLGPEIIKLSSFERSFSTSFGQKYVEEIAKILALASGAKAERQKETVVSLYQGANDEIENIIDALKSNKSKPDWASELKYIAAHDKGRTLSRKIISDLWMERDGKEHFFSIKTVKPNLDQTRIAKHDILLLKAHNPAYKTYFALYYNPTGETQNDYTVSTPNKYFDMKHDSCVLIGKDFWDFVGGPGTYEALLEIFDQVGEQTIEQVKQMKL</sequence>
<dbReference type="EMBL" id="CP049616">
    <property type="protein sequence ID" value="QII43646.1"/>
    <property type="molecule type" value="Genomic_DNA"/>
</dbReference>
<evidence type="ECO:0000256" key="2">
    <source>
        <dbReference type="ARBA" id="ARBA00022747"/>
    </source>
</evidence>
<protein>
    <recommendedName>
        <fullName evidence="6">type II site-specific deoxyribonuclease</fullName>
        <ecNumber evidence="6">3.1.21.4</ecNumber>
    </recommendedName>
</protein>
<reference evidence="7 8" key="1">
    <citation type="submission" date="2020-02" db="EMBL/GenBank/DDBJ databases">
        <title>Complete genome of Muricauda sp. 501str8.</title>
        <authorList>
            <person name="Dong B."/>
            <person name="Zhu S."/>
            <person name="Yang J."/>
            <person name="Chen J."/>
        </authorList>
    </citation>
    <scope>NUCLEOTIDE SEQUENCE [LARGE SCALE GENOMIC DNA]</scope>
    <source>
        <strain evidence="7 8">501str8</strain>
    </source>
</reference>
<dbReference type="InterPro" id="IPR019045">
    <property type="entry name" value="Restrct_endonuc_II_HinfI"/>
</dbReference>
<accession>A0A6G7IYL4</accession>
<evidence type="ECO:0000256" key="6">
    <source>
        <dbReference type="ARBA" id="ARBA00093790"/>
    </source>
</evidence>
<evidence type="ECO:0000256" key="4">
    <source>
        <dbReference type="ARBA" id="ARBA00022801"/>
    </source>
</evidence>
<keyword evidence="2" id="KW-0680">Restriction system</keyword>
<dbReference type="Proteomes" id="UP000502928">
    <property type="component" value="Chromosome"/>
</dbReference>
<dbReference type="GO" id="GO:0009036">
    <property type="term" value="F:type II site-specific deoxyribonuclease activity"/>
    <property type="evidence" value="ECO:0007669"/>
    <property type="project" value="InterPro"/>
</dbReference>
<evidence type="ECO:0000256" key="5">
    <source>
        <dbReference type="ARBA" id="ARBA00093760"/>
    </source>
</evidence>
<dbReference type="REBASE" id="395065">
    <property type="entry name" value="Msp501ORF2770P"/>
</dbReference>
<evidence type="ECO:0000313" key="7">
    <source>
        <dbReference type="EMBL" id="QII43646.1"/>
    </source>
</evidence>
<evidence type="ECO:0000256" key="3">
    <source>
        <dbReference type="ARBA" id="ARBA00022759"/>
    </source>
</evidence>
<dbReference type="AlphaFoldDB" id="A0A6G7IYL4"/>
<keyword evidence="3 7" id="KW-0255">Endonuclease</keyword>
<dbReference type="GO" id="GO:0003677">
    <property type="term" value="F:DNA binding"/>
    <property type="evidence" value="ECO:0007669"/>
    <property type="project" value="InterPro"/>
</dbReference>
<proteinExistence type="predicted"/>
<name>A0A6G7IYL4_9FLAO</name>
<organism evidence="7 8">
    <name type="scientific">Flagellimonas oceani</name>
    <dbReference type="NCBI Taxonomy" id="2698672"/>
    <lineage>
        <taxon>Bacteria</taxon>
        <taxon>Pseudomonadati</taxon>
        <taxon>Bacteroidota</taxon>
        <taxon>Flavobacteriia</taxon>
        <taxon>Flavobacteriales</taxon>
        <taxon>Flavobacteriaceae</taxon>
        <taxon>Flagellimonas</taxon>
    </lineage>
</organism>
<keyword evidence="1" id="KW-0540">Nuclease</keyword>
<evidence type="ECO:0000313" key="8">
    <source>
        <dbReference type="Proteomes" id="UP000502928"/>
    </source>
</evidence>
<dbReference type="GO" id="GO:0009307">
    <property type="term" value="P:DNA restriction-modification system"/>
    <property type="evidence" value="ECO:0007669"/>
    <property type="project" value="InterPro"/>
</dbReference>
<dbReference type="KEGG" id="mut:GVT53_02775"/>
<gene>
    <name evidence="7" type="ORF">GVT53_02775</name>
</gene>
<keyword evidence="4" id="KW-0378">Hydrolase</keyword>
<keyword evidence="8" id="KW-1185">Reference proteome</keyword>